<dbReference type="GO" id="GO:0006355">
    <property type="term" value="P:regulation of DNA-templated transcription"/>
    <property type="evidence" value="ECO:0007669"/>
    <property type="project" value="InterPro"/>
</dbReference>
<dbReference type="SUPFAM" id="SSF53474">
    <property type="entry name" value="alpha/beta-Hydrolases"/>
    <property type="match status" value="1"/>
</dbReference>
<name>A0A2A6F9N7_9HYPH</name>
<evidence type="ECO:0000256" key="1">
    <source>
        <dbReference type="ARBA" id="ARBA00023125"/>
    </source>
</evidence>
<reference evidence="4 5" key="1">
    <citation type="submission" date="2017-09" db="EMBL/GenBank/DDBJ databases">
        <title>Mesorhizobum sanjuanii sp. nov. isolated from nodules of Lotus tenuis in saline-alkaline lowlands of Flooding Pampa.</title>
        <authorList>
            <person name="Sannazzaro A.I."/>
            <person name="Torres Tejerizo G.A."/>
            <person name="Fontana F."/>
            <person name="Cumpa Velazquez L.M."/>
            <person name="Hansen L."/>
            <person name="Pistorio M."/>
            <person name="Estrella M.J."/>
        </authorList>
    </citation>
    <scope>NUCLEOTIDE SEQUENCE [LARGE SCALE GENOMIC DNA]</scope>
    <source>
        <strain evidence="4 5">BSA136</strain>
    </source>
</reference>
<gene>
    <name evidence="4" type="ORF">CN311_23720</name>
</gene>
<dbReference type="Proteomes" id="UP000219182">
    <property type="component" value="Unassembled WGS sequence"/>
</dbReference>
<dbReference type="AlphaFoldDB" id="A0A2A6F9N7"/>
<dbReference type="InterPro" id="IPR050471">
    <property type="entry name" value="AB_hydrolase"/>
</dbReference>
<evidence type="ECO:0000313" key="4">
    <source>
        <dbReference type="EMBL" id="PDQ18649.1"/>
    </source>
</evidence>
<dbReference type="InterPro" id="IPR001867">
    <property type="entry name" value="OmpR/PhoB-type_DNA-bd"/>
</dbReference>
<dbReference type="InterPro" id="IPR016032">
    <property type="entry name" value="Sig_transdc_resp-reg_C-effctor"/>
</dbReference>
<evidence type="ECO:0000313" key="5">
    <source>
        <dbReference type="Proteomes" id="UP000219182"/>
    </source>
</evidence>
<dbReference type="InterPro" id="IPR029058">
    <property type="entry name" value="AB_hydrolase_fold"/>
</dbReference>
<dbReference type="SUPFAM" id="SSF46894">
    <property type="entry name" value="C-terminal effector domain of the bipartite response regulators"/>
    <property type="match status" value="1"/>
</dbReference>
<dbReference type="PRINTS" id="PR00111">
    <property type="entry name" value="ABHYDROLASE"/>
</dbReference>
<feature type="DNA-binding region" description="OmpR/PhoB-type" evidence="2">
    <location>
        <begin position="1"/>
        <end position="98"/>
    </location>
</feature>
<proteinExistence type="predicted"/>
<dbReference type="Pfam" id="PF00561">
    <property type="entry name" value="Abhydrolase_1"/>
    <property type="match status" value="1"/>
</dbReference>
<organism evidence="4 5">
    <name type="scientific">Mesorhizobium sanjuanii</name>
    <dbReference type="NCBI Taxonomy" id="2037900"/>
    <lineage>
        <taxon>Bacteria</taxon>
        <taxon>Pseudomonadati</taxon>
        <taxon>Pseudomonadota</taxon>
        <taxon>Alphaproteobacteria</taxon>
        <taxon>Hyphomicrobiales</taxon>
        <taxon>Phyllobacteriaceae</taxon>
        <taxon>Mesorhizobium</taxon>
    </lineage>
</organism>
<sequence>MRYRFGNCELAPSSHELIVDGKPRPVEPQVFDLLHLLVRKSEQLVTYDELLAEIWNGRIVSDSAISARLSAARAAIGDDGARQEFIKTVARRGVRFVGSVETVGEVPKPDHSRSEKTEADHQRVKFCNSRDGTRIAYATTGSGQALVKAGHWLTHLDYDWRSPIWRPFLNELNRHMRVTRYDQRGNGLSDWNVEDFSLESFVEDLEAVVDAAGLERFALYGTSQGAAIAIAYACRHPHRVSHLILHGGYQKGRLVRTSASERAEGEAILTLIRYGWGRPGSPFIKAFSSMFIPDGTRQEIGSLAELQKLTTSPENAVRLREAVDRFDVSGLLRQVTCPTLVLHSRDDGVHPMDQGRKLAAGIGGAEFVMLESANHVILQHEPAWSVLFDTMMRFVGSTKDRT</sequence>
<dbReference type="EMBL" id="NWQG01000174">
    <property type="protein sequence ID" value="PDQ18649.1"/>
    <property type="molecule type" value="Genomic_DNA"/>
</dbReference>
<dbReference type="InterPro" id="IPR036388">
    <property type="entry name" value="WH-like_DNA-bd_sf"/>
</dbReference>
<dbReference type="Gene3D" id="3.40.50.1820">
    <property type="entry name" value="alpha/beta hydrolase"/>
    <property type="match status" value="1"/>
</dbReference>
<dbReference type="PROSITE" id="PS51755">
    <property type="entry name" value="OMPR_PHOB"/>
    <property type="match status" value="1"/>
</dbReference>
<dbReference type="PANTHER" id="PTHR43433">
    <property type="entry name" value="HYDROLASE, ALPHA/BETA FOLD FAMILY PROTEIN"/>
    <property type="match status" value="1"/>
</dbReference>
<evidence type="ECO:0000256" key="2">
    <source>
        <dbReference type="PROSITE-ProRule" id="PRU01091"/>
    </source>
</evidence>
<accession>A0A2A6F9N7</accession>
<dbReference type="PANTHER" id="PTHR43433:SF5">
    <property type="entry name" value="AB HYDROLASE-1 DOMAIN-CONTAINING PROTEIN"/>
    <property type="match status" value="1"/>
</dbReference>
<keyword evidence="5" id="KW-1185">Reference proteome</keyword>
<dbReference type="GO" id="GO:0000160">
    <property type="term" value="P:phosphorelay signal transduction system"/>
    <property type="evidence" value="ECO:0007669"/>
    <property type="project" value="InterPro"/>
</dbReference>
<feature type="domain" description="OmpR/PhoB-type" evidence="3">
    <location>
        <begin position="1"/>
        <end position="98"/>
    </location>
</feature>
<dbReference type="SMART" id="SM00862">
    <property type="entry name" value="Trans_reg_C"/>
    <property type="match status" value="1"/>
</dbReference>
<dbReference type="InterPro" id="IPR000073">
    <property type="entry name" value="AB_hydrolase_1"/>
</dbReference>
<evidence type="ECO:0000259" key="3">
    <source>
        <dbReference type="PROSITE" id="PS51755"/>
    </source>
</evidence>
<dbReference type="RefSeq" id="WP_097576108.1">
    <property type="nucleotide sequence ID" value="NZ_NWQG01000174.1"/>
</dbReference>
<dbReference type="Pfam" id="PF00486">
    <property type="entry name" value="Trans_reg_C"/>
    <property type="match status" value="1"/>
</dbReference>
<dbReference type="Gene3D" id="1.10.10.10">
    <property type="entry name" value="Winged helix-like DNA-binding domain superfamily/Winged helix DNA-binding domain"/>
    <property type="match status" value="1"/>
</dbReference>
<protein>
    <recommendedName>
        <fullName evidence="3">OmpR/PhoB-type domain-containing protein</fullName>
    </recommendedName>
</protein>
<keyword evidence="1 2" id="KW-0238">DNA-binding</keyword>
<dbReference type="GO" id="GO:0003677">
    <property type="term" value="F:DNA binding"/>
    <property type="evidence" value="ECO:0007669"/>
    <property type="project" value="UniProtKB-UniRule"/>
</dbReference>
<comment type="caution">
    <text evidence="4">The sequence shown here is derived from an EMBL/GenBank/DDBJ whole genome shotgun (WGS) entry which is preliminary data.</text>
</comment>